<evidence type="ECO:0000256" key="1">
    <source>
        <dbReference type="SAM" id="Phobius"/>
    </source>
</evidence>
<keyword evidence="3" id="KW-1185">Reference proteome</keyword>
<proteinExistence type="predicted"/>
<evidence type="ECO:0000313" key="2">
    <source>
        <dbReference type="EMBL" id="AKV02338.1"/>
    </source>
</evidence>
<organism evidence="2 3">
    <name type="scientific">Labilithrix luteola</name>
    <dbReference type="NCBI Taxonomy" id="1391654"/>
    <lineage>
        <taxon>Bacteria</taxon>
        <taxon>Pseudomonadati</taxon>
        <taxon>Myxococcota</taxon>
        <taxon>Polyangia</taxon>
        <taxon>Polyangiales</taxon>
        <taxon>Labilitrichaceae</taxon>
        <taxon>Labilithrix</taxon>
    </lineage>
</organism>
<dbReference type="Proteomes" id="UP000064967">
    <property type="component" value="Chromosome"/>
</dbReference>
<reference evidence="2 3" key="1">
    <citation type="submission" date="2015-08" db="EMBL/GenBank/DDBJ databases">
        <authorList>
            <person name="Babu N.S."/>
            <person name="Beckwith C.J."/>
            <person name="Beseler K.G."/>
            <person name="Brison A."/>
            <person name="Carone J.V."/>
            <person name="Caskin T.P."/>
            <person name="Diamond M."/>
            <person name="Durham M.E."/>
            <person name="Foxe J.M."/>
            <person name="Go M."/>
            <person name="Henderson B.A."/>
            <person name="Jones I.B."/>
            <person name="McGettigan J.A."/>
            <person name="Micheletti S.J."/>
            <person name="Nasrallah M.E."/>
            <person name="Ortiz D."/>
            <person name="Piller C.R."/>
            <person name="Privatt S.R."/>
            <person name="Schneider S.L."/>
            <person name="Sharp S."/>
            <person name="Smith T.C."/>
            <person name="Stanton J.D."/>
            <person name="Ullery H.E."/>
            <person name="Wilson R.J."/>
            <person name="Serrano M.G."/>
            <person name="Buck G."/>
            <person name="Lee V."/>
            <person name="Wang Y."/>
            <person name="Carvalho R."/>
            <person name="Voegtly L."/>
            <person name="Shi R."/>
            <person name="Duckworth R."/>
            <person name="Johnson A."/>
            <person name="Loviza R."/>
            <person name="Walstead R."/>
            <person name="Shah Z."/>
            <person name="Kiflezghi M."/>
            <person name="Wade K."/>
            <person name="Ball S.L."/>
            <person name="Bradley K.W."/>
            <person name="Asai D.J."/>
            <person name="Bowman C.A."/>
            <person name="Russell D.A."/>
            <person name="Pope W.H."/>
            <person name="Jacobs-Sera D."/>
            <person name="Hendrix R.W."/>
            <person name="Hatfull G.F."/>
        </authorList>
    </citation>
    <scope>NUCLEOTIDE SEQUENCE [LARGE SCALE GENOMIC DNA]</scope>
    <source>
        <strain evidence="2 3">DSM 27648</strain>
    </source>
</reference>
<gene>
    <name evidence="2" type="ORF">AKJ09_09001</name>
</gene>
<dbReference type="AlphaFoldDB" id="A0A0K1Q9C7"/>
<feature type="transmembrane region" description="Helical" evidence="1">
    <location>
        <begin position="83"/>
        <end position="107"/>
    </location>
</feature>
<name>A0A0K1Q9C7_9BACT</name>
<dbReference type="KEGG" id="llu:AKJ09_09001"/>
<sequence length="261" mass="26653">MTAWDLRAFLRALGATLVGIAVVWLVTAASDEGQLSVGVRAGRTLPLAPLCSAVGVALALGATRVRSETRALEALGRSPSQALVAPVVGAALPSFVFAALIAASSAVDISAFYPRAPRGDSFVYRDGAFESATLGVRVATSDGDARPIDGTSIAPDEGLPRGARSSASLSTALAGAALTLIAARAVLHMSMLDRATRRRRRALALVLVAVTSIATLVAFQAAAAHLLPSAVAAVPSALLLASALFGFRSRYRFPHARGATG</sequence>
<dbReference type="STRING" id="1391654.AKJ09_09001"/>
<feature type="transmembrane region" description="Helical" evidence="1">
    <location>
        <begin position="229"/>
        <end position="247"/>
    </location>
</feature>
<feature type="transmembrane region" description="Helical" evidence="1">
    <location>
        <begin position="202"/>
        <end position="223"/>
    </location>
</feature>
<feature type="transmembrane region" description="Helical" evidence="1">
    <location>
        <begin position="169"/>
        <end position="190"/>
    </location>
</feature>
<accession>A0A0K1Q9C7</accession>
<evidence type="ECO:0000313" key="3">
    <source>
        <dbReference type="Proteomes" id="UP000064967"/>
    </source>
</evidence>
<keyword evidence="1" id="KW-0812">Transmembrane</keyword>
<keyword evidence="1" id="KW-1133">Transmembrane helix</keyword>
<keyword evidence="1" id="KW-0472">Membrane</keyword>
<dbReference type="EMBL" id="CP012333">
    <property type="protein sequence ID" value="AKV02338.1"/>
    <property type="molecule type" value="Genomic_DNA"/>
</dbReference>
<feature type="transmembrane region" description="Helical" evidence="1">
    <location>
        <begin position="44"/>
        <end position="62"/>
    </location>
</feature>
<protein>
    <submittedName>
        <fullName evidence="2">Uncharacterized protein</fullName>
    </submittedName>
</protein>
<dbReference type="RefSeq" id="WP_146653271.1">
    <property type="nucleotide sequence ID" value="NZ_CP012333.1"/>
</dbReference>